<organism evidence="1 2">
    <name type="scientific">Adineta steineri</name>
    <dbReference type="NCBI Taxonomy" id="433720"/>
    <lineage>
        <taxon>Eukaryota</taxon>
        <taxon>Metazoa</taxon>
        <taxon>Spiralia</taxon>
        <taxon>Gnathifera</taxon>
        <taxon>Rotifera</taxon>
        <taxon>Eurotatoria</taxon>
        <taxon>Bdelloidea</taxon>
        <taxon>Adinetida</taxon>
        <taxon>Adinetidae</taxon>
        <taxon>Adineta</taxon>
    </lineage>
</organism>
<comment type="caution">
    <text evidence="1">The sequence shown here is derived from an EMBL/GenBank/DDBJ whole genome shotgun (WGS) entry which is preliminary data.</text>
</comment>
<feature type="non-terminal residue" evidence="1">
    <location>
        <position position="1"/>
    </location>
</feature>
<gene>
    <name evidence="1" type="ORF">OXD698_LOCUS49802</name>
</gene>
<sequence length="130" mass="13856">GVGGVVLATVNVFVKPIAGTLSSITWLGRGTYASVKNAMTTGSADRISTAIKTLGFEPITPIADKEEEQENNNNIINDNADDEDNEASHIAKVASALSGLKPKVCQQILNDFEQVKKNRKRISAGLLSFP</sequence>
<dbReference type="Proteomes" id="UP000663844">
    <property type="component" value="Unassembled WGS sequence"/>
</dbReference>
<accession>A0A820M9U2</accession>
<protein>
    <submittedName>
        <fullName evidence="1">Uncharacterized protein</fullName>
    </submittedName>
</protein>
<evidence type="ECO:0000313" key="1">
    <source>
        <dbReference type="EMBL" id="CAF4370313.1"/>
    </source>
</evidence>
<dbReference type="AlphaFoldDB" id="A0A820M9U2"/>
<proteinExistence type="predicted"/>
<dbReference type="EMBL" id="CAJOAZ010022916">
    <property type="protein sequence ID" value="CAF4370313.1"/>
    <property type="molecule type" value="Genomic_DNA"/>
</dbReference>
<reference evidence="1" key="1">
    <citation type="submission" date="2021-02" db="EMBL/GenBank/DDBJ databases">
        <authorList>
            <person name="Nowell W R."/>
        </authorList>
    </citation>
    <scope>NUCLEOTIDE SEQUENCE</scope>
</reference>
<evidence type="ECO:0000313" key="2">
    <source>
        <dbReference type="Proteomes" id="UP000663844"/>
    </source>
</evidence>
<name>A0A820M9U2_9BILA</name>